<dbReference type="AlphaFoldDB" id="A0A1M7RRT2"/>
<dbReference type="EC" id="2.7.8.26" evidence="5 19"/>
<evidence type="ECO:0000256" key="13">
    <source>
        <dbReference type="ARBA" id="ARBA00023136"/>
    </source>
</evidence>
<keyword evidence="12 19" id="KW-1133">Transmembrane helix</keyword>
<dbReference type="GO" id="GO:0005886">
    <property type="term" value="C:plasma membrane"/>
    <property type="evidence" value="ECO:0007669"/>
    <property type="project" value="UniProtKB-SubCell"/>
</dbReference>
<evidence type="ECO:0000256" key="16">
    <source>
        <dbReference type="ARBA" id="ARBA00032853"/>
    </source>
</evidence>
<keyword evidence="11 19" id="KW-0460">Magnesium</keyword>
<evidence type="ECO:0000256" key="18">
    <source>
        <dbReference type="ARBA" id="ARBA00049504"/>
    </source>
</evidence>
<evidence type="ECO:0000313" key="20">
    <source>
        <dbReference type="EMBL" id="SHN48816.1"/>
    </source>
</evidence>
<evidence type="ECO:0000256" key="17">
    <source>
        <dbReference type="ARBA" id="ARBA00048623"/>
    </source>
</evidence>
<dbReference type="OrthoDB" id="9794223at2"/>
<organism evidence="20 21">
    <name type="scientific">Desulfovibrio litoralis DSM 11393</name>
    <dbReference type="NCBI Taxonomy" id="1121455"/>
    <lineage>
        <taxon>Bacteria</taxon>
        <taxon>Pseudomonadati</taxon>
        <taxon>Thermodesulfobacteriota</taxon>
        <taxon>Desulfovibrionia</taxon>
        <taxon>Desulfovibrionales</taxon>
        <taxon>Desulfovibrionaceae</taxon>
        <taxon>Desulfovibrio</taxon>
    </lineage>
</organism>
<evidence type="ECO:0000313" key="21">
    <source>
        <dbReference type="Proteomes" id="UP000186469"/>
    </source>
</evidence>
<evidence type="ECO:0000256" key="5">
    <source>
        <dbReference type="ARBA" id="ARBA00013200"/>
    </source>
</evidence>
<keyword evidence="9 19" id="KW-0808">Transferase</keyword>
<keyword evidence="21" id="KW-1185">Reference proteome</keyword>
<dbReference type="EMBL" id="FRDI01000002">
    <property type="protein sequence ID" value="SHN48816.1"/>
    <property type="molecule type" value="Genomic_DNA"/>
</dbReference>
<gene>
    <name evidence="19" type="primary">cobS</name>
    <name evidence="20" type="ORF">SAMN02745728_00052</name>
</gene>
<comment type="subcellular location">
    <subcellularLocation>
        <location evidence="2 19">Cell membrane</location>
        <topology evidence="2 19">Multi-pass membrane protein</topology>
    </subcellularLocation>
</comment>
<keyword evidence="8 19" id="KW-0169">Cobalamin biosynthesis</keyword>
<dbReference type="GO" id="GO:0051073">
    <property type="term" value="F:adenosylcobinamide-GDP ribazoletransferase activity"/>
    <property type="evidence" value="ECO:0007669"/>
    <property type="project" value="UniProtKB-UniRule"/>
</dbReference>
<evidence type="ECO:0000256" key="12">
    <source>
        <dbReference type="ARBA" id="ARBA00022989"/>
    </source>
</evidence>
<evidence type="ECO:0000256" key="7">
    <source>
        <dbReference type="ARBA" id="ARBA00022475"/>
    </source>
</evidence>
<evidence type="ECO:0000256" key="11">
    <source>
        <dbReference type="ARBA" id="ARBA00022842"/>
    </source>
</evidence>
<feature type="transmembrane region" description="Helical" evidence="19">
    <location>
        <begin position="48"/>
        <end position="81"/>
    </location>
</feature>
<comment type="pathway">
    <text evidence="3 19">Cofactor biosynthesis; adenosylcobalamin biosynthesis; adenosylcobalamin from cob(II)yrinate a,c-diamide: step 7/7.</text>
</comment>
<evidence type="ECO:0000256" key="4">
    <source>
        <dbReference type="ARBA" id="ARBA00010561"/>
    </source>
</evidence>
<comment type="similarity">
    <text evidence="4 19">Belongs to the CobS family.</text>
</comment>
<dbReference type="PANTHER" id="PTHR34148">
    <property type="entry name" value="ADENOSYLCOBINAMIDE-GDP RIBAZOLETRANSFERASE"/>
    <property type="match status" value="1"/>
</dbReference>
<comment type="cofactor">
    <cofactor evidence="1 19">
        <name>Mg(2+)</name>
        <dbReference type="ChEBI" id="CHEBI:18420"/>
    </cofactor>
</comment>
<comment type="function">
    <text evidence="14 19">Joins adenosylcobinamide-GDP and alpha-ribazole to generate adenosylcobalamin (Ado-cobalamin). Also synthesizes adenosylcobalamin 5'-phosphate from adenosylcobinamide-GDP and alpha-ribazole 5'-phosphate.</text>
</comment>
<feature type="transmembrane region" description="Helical" evidence="19">
    <location>
        <begin position="6"/>
        <end position="27"/>
    </location>
</feature>
<keyword evidence="10 19" id="KW-0812">Transmembrane</keyword>
<evidence type="ECO:0000256" key="8">
    <source>
        <dbReference type="ARBA" id="ARBA00022573"/>
    </source>
</evidence>
<dbReference type="Proteomes" id="UP000186469">
    <property type="component" value="Unassembled WGS sequence"/>
</dbReference>
<dbReference type="GO" id="GO:0009236">
    <property type="term" value="P:cobalamin biosynthetic process"/>
    <property type="evidence" value="ECO:0007669"/>
    <property type="project" value="UniProtKB-UniRule"/>
</dbReference>
<evidence type="ECO:0000256" key="15">
    <source>
        <dbReference type="ARBA" id="ARBA00032605"/>
    </source>
</evidence>
<dbReference type="UniPathway" id="UPA00148">
    <property type="reaction ID" value="UER00238"/>
</dbReference>
<proteinExistence type="inferred from homology"/>
<evidence type="ECO:0000256" key="10">
    <source>
        <dbReference type="ARBA" id="ARBA00022692"/>
    </source>
</evidence>
<dbReference type="HAMAP" id="MF_00719">
    <property type="entry name" value="CobS"/>
    <property type="match status" value="1"/>
</dbReference>
<dbReference type="GO" id="GO:0008818">
    <property type="term" value="F:cobalamin 5'-phosphate synthase activity"/>
    <property type="evidence" value="ECO:0007669"/>
    <property type="project" value="UniProtKB-UniRule"/>
</dbReference>
<evidence type="ECO:0000256" key="1">
    <source>
        <dbReference type="ARBA" id="ARBA00001946"/>
    </source>
</evidence>
<evidence type="ECO:0000256" key="2">
    <source>
        <dbReference type="ARBA" id="ARBA00004651"/>
    </source>
</evidence>
<comment type="catalytic activity">
    <reaction evidence="17 19">
        <text>alpha-ribazole + adenosylcob(III)inamide-GDP = adenosylcob(III)alamin + GMP + H(+)</text>
        <dbReference type="Rhea" id="RHEA:16049"/>
        <dbReference type="ChEBI" id="CHEBI:10329"/>
        <dbReference type="ChEBI" id="CHEBI:15378"/>
        <dbReference type="ChEBI" id="CHEBI:18408"/>
        <dbReference type="ChEBI" id="CHEBI:58115"/>
        <dbReference type="ChEBI" id="CHEBI:60487"/>
        <dbReference type="EC" id="2.7.8.26"/>
    </reaction>
</comment>
<reference evidence="20 21" key="1">
    <citation type="submission" date="2016-12" db="EMBL/GenBank/DDBJ databases">
        <authorList>
            <person name="Song W.-J."/>
            <person name="Kurnit D.M."/>
        </authorList>
    </citation>
    <scope>NUCLEOTIDE SEQUENCE [LARGE SCALE GENOMIC DNA]</scope>
    <source>
        <strain evidence="20 21">DSM 11393</strain>
    </source>
</reference>
<feature type="transmembrane region" description="Helical" evidence="19">
    <location>
        <begin position="205"/>
        <end position="233"/>
    </location>
</feature>
<comment type="catalytic activity">
    <reaction evidence="18 19">
        <text>alpha-ribazole 5'-phosphate + adenosylcob(III)inamide-GDP = adenosylcob(III)alamin 5'-phosphate + GMP + H(+)</text>
        <dbReference type="Rhea" id="RHEA:23560"/>
        <dbReference type="ChEBI" id="CHEBI:15378"/>
        <dbReference type="ChEBI" id="CHEBI:57918"/>
        <dbReference type="ChEBI" id="CHEBI:58115"/>
        <dbReference type="ChEBI" id="CHEBI:60487"/>
        <dbReference type="ChEBI" id="CHEBI:60493"/>
        <dbReference type="EC" id="2.7.8.26"/>
    </reaction>
</comment>
<evidence type="ECO:0000256" key="9">
    <source>
        <dbReference type="ARBA" id="ARBA00022679"/>
    </source>
</evidence>
<dbReference type="STRING" id="1121455.SAMN02745728_00052"/>
<evidence type="ECO:0000256" key="6">
    <source>
        <dbReference type="ARBA" id="ARBA00015850"/>
    </source>
</evidence>
<name>A0A1M7RRT2_9BACT</name>
<dbReference type="Pfam" id="PF02654">
    <property type="entry name" value="CobS"/>
    <property type="match status" value="1"/>
</dbReference>
<dbReference type="RefSeq" id="WP_072695329.1">
    <property type="nucleotide sequence ID" value="NZ_FRDI01000002.1"/>
</dbReference>
<feature type="transmembrane region" description="Helical" evidence="19">
    <location>
        <begin position="115"/>
        <end position="138"/>
    </location>
</feature>
<evidence type="ECO:0000256" key="19">
    <source>
        <dbReference type="HAMAP-Rule" id="MF_00719"/>
    </source>
</evidence>
<sequence length="269" mass="30222">MNKVLSFFACELRLFFTALTFLTRFYIKCSNKIEEIQDSVKYYPLVGLFIGFIGISLITGLTLITPLPNLFSAFLYVFWLYYITKALHWDGLADLTDACGVNKSKFYEVLKDSHIGAFGVLSLIFGIFAQILLLYTYLENTSFSTSYDHFFKTSLTLAFMPFWGRFCAILLAFISKSGFCAKPNSQSLGELCVNGVNKTNLYPTLLLAALLLFNTASSTMMFVLCLGTSLTLIKLSKISRDNKVFNGDFLGTSIICGETVYLFSLIFNQ</sequence>
<keyword evidence="7 19" id="KW-1003">Cell membrane</keyword>
<keyword evidence="13 19" id="KW-0472">Membrane</keyword>
<dbReference type="InterPro" id="IPR003805">
    <property type="entry name" value="CobS"/>
</dbReference>
<protein>
    <recommendedName>
        <fullName evidence="6 19">Adenosylcobinamide-GDP ribazoletransferase</fullName>
        <ecNumber evidence="5 19">2.7.8.26</ecNumber>
    </recommendedName>
    <alternativeName>
        <fullName evidence="16 19">Cobalamin synthase</fullName>
    </alternativeName>
    <alternativeName>
        <fullName evidence="15 19">Cobalamin-5'-phosphate synthase</fullName>
    </alternativeName>
</protein>
<evidence type="ECO:0000256" key="14">
    <source>
        <dbReference type="ARBA" id="ARBA00025228"/>
    </source>
</evidence>
<accession>A0A1M7RRT2</accession>
<dbReference type="PANTHER" id="PTHR34148:SF1">
    <property type="entry name" value="ADENOSYLCOBINAMIDE-GDP RIBAZOLETRANSFERASE"/>
    <property type="match status" value="1"/>
</dbReference>
<evidence type="ECO:0000256" key="3">
    <source>
        <dbReference type="ARBA" id="ARBA00004663"/>
    </source>
</evidence>
<feature type="transmembrane region" description="Helical" evidence="19">
    <location>
        <begin position="150"/>
        <end position="174"/>
    </location>
</feature>
<feature type="transmembrane region" description="Helical" evidence="19">
    <location>
        <begin position="245"/>
        <end position="267"/>
    </location>
</feature>